<evidence type="ECO:0000259" key="5">
    <source>
        <dbReference type="PROSITE" id="PS50931"/>
    </source>
</evidence>
<evidence type="ECO:0000256" key="4">
    <source>
        <dbReference type="ARBA" id="ARBA00023163"/>
    </source>
</evidence>
<gene>
    <name evidence="6" type="ORF">SAMN02745775_11465</name>
</gene>
<feature type="domain" description="HTH lysR-type" evidence="5">
    <location>
        <begin position="1"/>
        <end position="59"/>
    </location>
</feature>
<dbReference type="PANTHER" id="PTHR30537:SF5">
    <property type="entry name" value="HTH-TYPE TRANSCRIPTIONAL ACTIVATOR TTDR-RELATED"/>
    <property type="match status" value="1"/>
</dbReference>
<dbReference type="SUPFAM" id="SSF53850">
    <property type="entry name" value="Periplasmic binding protein-like II"/>
    <property type="match status" value="1"/>
</dbReference>
<sequence length="309" mass="32954">MDRLRAMEVFVAVAEAGSLAGAATRLGLSAPTVTAQVQALEAHLRCALLHRSTRSLRLTPEGEAFLSRARAILGAMEEAEAGAGGDAARGVLRVQVPIAVGHMVLAPALAAFAAAHPGLRVVTILGNDVDSLARRGIDVAIRMDEVETGDLVARPVYRSTHVVCAAPGFLARHGVPTHPRAIDPAQGLAWVADTAAAPRAWRFQRGAERVVVNPTGPLAFNSSDALLNAAAQGAGFCYVLGLLAHAHLRDGRLRAVLEEWETEAQVFYVAYPKARFTAPKIRAFADYAARVFPDHLRQAPASPIRIRRR</sequence>
<reference evidence="6 7" key="1">
    <citation type="submission" date="2016-10" db="EMBL/GenBank/DDBJ databases">
        <authorList>
            <person name="de Groot N.N."/>
        </authorList>
    </citation>
    <scope>NUCLEOTIDE SEQUENCE [LARGE SCALE GENOMIC DNA]</scope>
    <source>
        <strain evidence="6 7">DSM 19981</strain>
    </source>
</reference>
<organism evidence="6 7">
    <name type="scientific">Falsiroseomonas stagni DSM 19981</name>
    <dbReference type="NCBI Taxonomy" id="1123062"/>
    <lineage>
        <taxon>Bacteria</taxon>
        <taxon>Pseudomonadati</taxon>
        <taxon>Pseudomonadota</taxon>
        <taxon>Alphaproteobacteria</taxon>
        <taxon>Acetobacterales</taxon>
        <taxon>Roseomonadaceae</taxon>
        <taxon>Falsiroseomonas</taxon>
    </lineage>
</organism>
<evidence type="ECO:0000313" key="7">
    <source>
        <dbReference type="Proteomes" id="UP000199473"/>
    </source>
</evidence>
<dbReference type="PANTHER" id="PTHR30537">
    <property type="entry name" value="HTH-TYPE TRANSCRIPTIONAL REGULATOR"/>
    <property type="match status" value="1"/>
</dbReference>
<keyword evidence="3" id="KW-0238">DNA-binding</keyword>
<evidence type="ECO:0000256" key="1">
    <source>
        <dbReference type="ARBA" id="ARBA00009437"/>
    </source>
</evidence>
<dbReference type="InterPro" id="IPR036390">
    <property type="entry name" value="WH_DNA-bd_sf"/>
</dbReference>
<dbReference type="GO" id="GO:0003700">
    <property type="term" value="F:DNA-binding transcription factor activity"/>
    <property type="evidence" value="ECO:0007669"/>
    <property type="project" value="InterPro"/>
</dbReference>
<dbReference type="Pfam" id="PF00126">
    <property type="entry name" value="HTH_1"/>
    <property type="match status" value="1"/>
</dbReference>
<dbReference type="GO" id="GO:0003677">
    <property type="term" value="F:DNA binding"/>
    <property type="evidence" value="ECO:0007669"/>
    <property type="project" value="UniProtKB-KW"/>
</dbReference>
<comment type="similarity">
    <text evidence="1">Belongs to the LysR transcriptional regulatory family.</text>
</comment>
<dbReference type="STRING" id="1123062.SAMN02745775_11465"/>
<dbReference type="Pfam" id="PF03466">
    <property type="entry name" value="LysR_substrate"/>
    <property type="match status" value="1"/>
</dbReference>
<dbReference type="SUPFAM" id="SSF46785">
    <property type="entry name" value="Winged helix' DNA-binding domain"/>
    <property type="match status" value="1"/>
</dbReference>
<keyword evidence="4" id="KW-0804">Transcription</keyword>
<dbReference type="EMBL" id="FOSQ01000014">
    <property type="protein sequence ID" value="SFL01021.1"/>
    <property type="molecule type" value="Genomic_DNA"/>
</dbReference>
<name>A0A1I4EA01_9PROT</name>
<dbReference type="RefSeq" id="WP_092962637.1">
    <property type="nucleotide sequence ID" value="NZ_FOSQ01000014.1"/>
</dbReference>
<dbReference type="Gene3D" id="1.10.10.10">
    <property type="entry name" value="Winged helix-like DNA-binding domain superfamily/Winged helix DNA-binding domain"/>
    <property type="match status" value="1"/>
</dbReference>
<evidence type="ECO:0000256" key="2">
    <source>
        <dbReference type="ARBA" id="ARBA00023015"/>
    </source>
</evidence>
<dbReference type="OrthoDB" id="9812435at2"/>
<dbReference type="PROSITE" id="PS50931">
    <property type="entry name" value="HTH_LYSR"/>
    <property type="match status" value="1"/>
</dbReference>
<protein>
    <submittedName>
        <fullName evidence="6">LysR family transcriptional regulator, regulator for bpeEF and oprC</fullName>
    </submittedName>
</protein>
<dbReference type="Gene3D" id="3.40.190.290">
    <property type="match status" value="1"/>
</dbReference>
<dbReference type="InterPro" id="IPR058163">
    <property type="entry name" value="LysR-type_TF_proteobact-type"/>
</dbReference>
<accession>A0A1I4EA01</accession>
<dbReference type="InterPro" id="IPR000847">
    <property type="entry name" value="LysR_HTH_N"/>
</dbReference>
<evidence type="ECO:0000313" key="6">
    <source>
        <dbReference type="EMBL" id="SFL01021.1"/>
    </source>
</evidence>
<dbReference type="CDD" id="cd08422">
    <property type="entry name" value="PBP2_CrgA_like"/>
    <property type="match status" value="1"/>
</dbReference>
<keyword evidence="7" id="KW-1185">Reference proteome</keyword>
<evidence type="ECO:0000256" key="3">
    <source>
        <dbReference type="ARBA" id="ARBA00023125"/>
    </source>
</evidence>
<dbReference type="AlphaFoldDB" id="A0A1I4EA01"/>
<dbReference type="FunFam" id="1.10.10.10:FF:000001">
    <property type="entry name" value="LysR family transcriptional regulator"/>
    <property type="match status" value="1"/>
</dbReference>
<proteinExistence type="inferred from homology"/>
<dbReference type="Proteomes" id="UP000199473">
    <property type="component" value="Unassembled WGS sequence"/>
</dbReference>
<dbReference type="InterPro" id="IPR036388">
    <property type="entry name" value="WH-like_DNA-bd_sf"/>
</dbReference>
<keyword evidence="2" id="KW-0805">Transcription regulation</keyword>
<dbReference type="InterPro" id="IPR005119">
    <property type="entry name" value="LysR_subst-bd"/>
</dbReference>